<dbReference type="Gene3D" id="3.20.20.80">
    <property type="entry name" value="Glycosidases"/>
    <property type="match status" value="1"/>
</dbReference>
<evidence type="ECO:0000256" key="1">
    <source>
        <dbReference type="ARBA" id="ARBA00009809"/>
    </source>
</evidence>
<keyword evidence="2" id="KW-1133">Transmembrane helix</keyword>
<keyword evidence="2" id="KW-0472">Membrane</keyword>
<evidence type="ECO:0000259" key="3">
    <source>
        <dbReference type="Pfam" id="PF01301"/>
    </source>
</evidence>
<name>V2XBP2_MONRO</name>
<dbReference type="Pfam" id="PF01301">
    <property type="entry name" value="Glyco_hydro_35"/>
    <property type="match status" value="1"/>
</dbReference>
<dbReference type="HOGENOM" id="CLU_674529_0_0_1"/>
<comment type="caution">
    <text evidence="4">The sequence shown here is derived from an EMBL/GenBank/DDBJ whole genome shotgun (WGS) entry which is preliminary data.</text>
</comment>
<dbReference type="AlphaFoldDB" id="V2XBP2"/>
<gene>
    <name evidence="4" type="ORF">Moror_9577</name>
</gene>
<evidence type="ECO:0000313" key="5">
    <source>
        <dbReference type="Proteomes" id="UP000017559"/>
    </source>
</evidence>
<dbReference type="PANTHER" id="PTHR23421">
    <property type="entry name" value="BETA-GALACTOSIDASE RELATED"/>
    <property type="match status" value="1"/>
</dbReference>
<dbReference type="KEGG" id="mrr:Moror_9577"/>
<dbReference type="InterPro" id="IPR001944">
    <property type="entry name" value="Glycoside_Hdrlase_35"/>
</dbReference>
<reference evidence="4 5" key="1">
    <citation type="journal article" date="2014" name="BMC Genomics">
        <title>Genome and secretome analysis of the hemibiotrophic fungal pathogen, Moniliophthora roreri, which causes frosty pod rot disease of cacao: mechanisms of the biotrophic and necrotrophic phases.</title>
        <authorList>
            <person name="Meinhardt L.W."/>
            <person name="Costa G.G.L."/>
            <person name="Thomazella D.P.T."/>
            <person name="Teixeira P.J.P.L."/>
            <person name="Carazzolle M.F."/>
            <person name="Schuster S.C."/>
            <person name="Carlson J.E."/>
            <person name="Guiltinan M.J."/>
            <person name="Mieczkowski P."/>
            <person name="Farmer A."/>
            <person name="Ramaraj T."/>
            <person name="Crozier J."/>
            <person name="Davis R.E."/>
            <person name="Shao J."/>
            <person name="Melnick R.L."/>
            <person name="Pereira G.A.G."/>
            <person name="Bailey B.A."/>
        </authorList>
    </citation>
    <scope>NUCLEOTIDE SEQUENCE [LARGE SCALE GENOMIC DNA]</scope>
    <source>
        <strain evidence="4 5">MCA 2997</strain>
    </source>
</reference>
<sequence length="408" mass="45502">MGAVSYAQMDLKDGKNCHHFHRDIPEGKIERRGIWFWVFMITVSIGITVLLPWSGALPVASGSASLSGSFGEGIGVPARTSTSAIDGGIPRTKFPASSFTDEVQFDKYSLIVKGQRTFLHSGEFHTFRLPVPSLWPDILQKFKAAGLNSVSVYIHMGLINPSRGVIDFDGWRALQPLYNAAKETGLWVVLRPGPYINAETSAGGIPHWTTTEIAGRLRSNDSDWRAAWPDYIQGIIKNSRNNQITRGGPLIAIQIDNEYNERDGAAYFAELEAAYRDPNSGIVVPLTYNDPNMNRNFINGTGAVDLYGLDSYPQGFDCSHPDIWNSVILNYHQYHEEVNPSQPWYIPEFQGGAFDNWAQNAPGYEKCRELTGPDFQSVFNLQLWASNAKLINYYMTYGGTSWGGMPWQ</sequence>
<organism evidence="4 5">
    <name type="scientific">Moniliophthora roreri (strain MCA 2997)</name>
    <name type="common">Cocoa frosty pod rot fungus</name>
    <name type="synonym">Crinipellis roreri</name>
    <dbReference type="NCBI Taxonomy" id="1381753"/>
    <lineage>
        <taxon>Eukaryota</taxon>
        <taxon>Fungi</taxon>
        <taxon>Dikarya</taxon>
        <taxon>Basidiomycota</taxon>
        <taxon>Agaricomycotina</taxon>
        <taxon>Agaricomycetes</taxon>
        <taxon>Agaricomycetidae</taxon>
        <taxon>Agaricales</taxon>
        <taxon>Marasmiineae</taxon>
        <taxon>Marasmiaceae</taxon>
        <taxon>Moniliophthora</taxon>
    </lineage>
</organism>
<feature type="domain" description="Glycoside hydrolase 35 catalytic" evidence="3">
    <location>
        <begin position="109"/>
        <end position="405"/>
    </location>
</feature>
<comment type="similarity">
    <text evidence="1">Belongs to the glycosyl hydrolase 35 family.</text>
</comment>
<keyword evidence="5" id="KW-1185">Reference proteome</keyword>
<keyword evidence="2" id="KW-0812">Transmembrane</keyword>
<keyword evidence="4" id="KW-0378">Hydrolase</keyword>
<dbReference type="STRING" id="1381753.V2XBP2"/>
<evidence type="ECO:0000256" key="2">
    <source>
        <dbReference type="SAM" id="Phobius"/>
    </source>
</evidence>
<dbReference type="Proteomes" id="UP000017559">
    <property type="component" value="Unassembled WGS sequence"/>
</dbReference>
<dbReference type="OrthoDB" id="1657402at2759"/>
<feature type="transmembrane region" description="Helical" evidence="2">
    <location>
        <begin position="34"/>
        <end position="53"/>
    </location>
</feature>
<dbReference type="GO" id="GO:0005975">
    <property type="term" value="P:carbohydrate metabolic process"/>
    <property type="evidence" value="ECO:0007669"/>
    <property type="project" value="InterPro"/>
</dbReference>
<dbReference type="InterPro" id="IPR017853">
    <property type="entry name" value="GH"/>
</dbReference>
<protein>
    <submittedName>
        <fullName evidence="4">Glycoside hydrolase family 35 protein</fullName>
    </submittedName>
</protein>
<dbReference type="GO" id="GO:0004553">
    <property type="term" value="F:hydrolase activity, hydrolyzing O-glycosyl compounds"/>
    <property type="evidence" value="ECO:0007669"/>
    <property type="project" value="InterPro"/>
</dbReference>
<accession>V2XBP2</accession>
<evidence type="ECO:0000313" key="4">
    <source>
        <dbReference type="EMBL" id="ESK91112.1"/>
    </source>
</evidence>
<dbReference type="SUPFAM" id="SSF51445">
    <property type="entry name" value="(Trans)glycosidases"/>
    <property type="match status" value="1"/>
</dbReference>
<dbReference type="PRINTS" id="PR00742">
    <property type="entry name" value="GLHYDRLASE35"/>
</dbReference>
<dbReference type="InterPro" id="IPR031330">
    <property type="entry name" value="Gly_Hdrlase_35_cat"/>
</dbReference>
<proteinExistence type="inferred from homology"/>
<dbReference type="EMBL" id="AWSO01000378">
    <property type="protein sequence ID" value="ESK91112.1"/>
    <property type="molecule type" value="Genomic_DNA"/>
</dbReference>